<dbReference type="CDD" id="cd01335">
    <property type="entry name" value="Radical_SAM"/>
    <property type="match status" value="1"/>
</dbReference>
<dbReference type="SFLD" id="SFLDG01067">
    <property type="entry name" value="SPASM/twitch_domain_containing"/>
    <property type="match status" value="1"/>
</dbReference>
<evidence type="ECO:0000256" key="4">
    <source>
        <dbReference type="ARBA" id="ARBA00023014"/>
    </source>
</evidence>
<keyword evidence="4" id="KW-0411">Iron-sulfur</keyword>
<evidence type="ECO:0000313" key="7">
    <source>
        <dbReference type="Proteomes" id="UP000681290"/>
    </source>
</evidence>
<name>A0ABQ4MQ42_9BACL</name>
<gene>
    <name evidence="6" type="ORF">J15TS10_13340</name>
</gene>
<dbReference type="InterPro" id="IPR023885">
    <property type="entry name" value="4Fe4S-binding_SPASM_dom"/>
</dbReference>
<dbReference type="SFLD" id="SFLDG01386">
    <property type="entry name" value="main_SPASM_domain-containing"/>
    <property type="match status" value="1"/>
</dbReference>
<dbReference type="InterPro" id="IPR007197">
    <property type="entry name" value="rSAM"/>
</dbReference>
<keyword evidence="7" id="KW-1185">Reference proteome</keyword>
<proteinExistence type="predicted"/>
<dbReference type="Pfam" id="PF04055">
    <property type="entry name" value="Radical_SAM"/>
    <property type="match status" value="1"/>
</dbReference>
<dbReference type="PROSITE" id="PS51918">
    <property type="entry name" value="RADICAL_SAM"/>
    <property type="match status" value="1"/>
</dbReference>
<dbReference type="InterPro" id="IPR013785">
    <property type="entry name" value="Aldolase_TIM"/>
</dbReference>
<dbReference type="InterPro" id="IPR058240">
    <property type="entry name" value="rSAM_sf"/>
</dbReference>
<keyword evidence="1" id="KW-0949">S-adenosyl-L-methionine</keyword>
<evidence type="ECO:0000256" key="3">
    <source>
        <dbReference type="ARBA" id="ARBA00023004"/>
    </source>
</evidence>
<evidence type="ECO:0000313" key="6">
    <source>
        <dbReference type="EMBL" id="GIP57520.1"/>
    </source>
</evidence>
<comment type="caution">
    <text evidence="6">The sequence shown here is derived from an EMBL/GenBank/DDBJ whole genome shotgun (WGS) entry which is preliminary data.</text>
</comment>
<dbReference type="RefSeq" id="WP_213589810.1">
    <property type="nucleotide sequence ID" value="NZ_BOSM01000002.1"/>
</dbReference>
<keyword evidence="2" id="KW-0479">Metal-binding</keyword>
<dbReference type="PANTHER" id="PTHR11228:SF7">
    <property type="entry name" value="PQQA PEPTIDE CYCLASE"/>
    <property type="match status" value="1"/>
</dbReference>
<protein>
    <recommendedName>
        <fullName evidence="5">Radical SAM core domain-containing protein</fullName>
    </recommendedName>
</protein>
<keyword evidence="3" id="KW-0408">Iron</keyword>
<organism evidence="6 7">
    <name type="scientific">Paenibacillus woosongensis</name>
    <dbReference type="NCBI Taxonomy" id="307580"/>
    <lineage>
        <taxon>Bacteria</taxon>
        <taxon>Bacillati</taxon>
        <taxon>Bacillota</taxon>
        <taxon>Bacilli</taxon>
        <taxon>Bacillales</taxon>
        <taxon>Paenibacillaceae</taxon>
        <taxon>Paenibacillus</taxon>
    </lineage>
</organism>
<dbReference type="Gene3D" id="3.20.20.70">
    <property type="entry name" value="Aldolase class I"/>
    <property type="match status" value="1"/>
</dbReference>
<accession>A0ABQ4MQ42</accession>
<dbReference type="Proteomes" id="UP000681290">
    <property type="component" value="Unassembled WGS sequence"/>
</dbReference>
<dbReference type="SFLD" id="SFLDS00029">
    <property type="entry name" value="Radical_SAM"/>
    <property type="match status" value="1"/>
</dbReference>
<evidence type="ECO:0000256" key="1">
    <source>
        <dbReference type="ARBA" id="ARBA00022691"/>
    </source>
</evidence>
<evidence type="ECO:0000259" key="5">
    <source>
        <dbReference type="PROSITE" id="PS51918"/>
    </source>
</evidence>
<dbReference type="NCBIfam" id="TIGR04085">
    <property type="entry name" value="rSAM_more_4Fe4S"/>
    <property type="match status" value="1"/>
</dbReference>
<evidence type="ECO:0000256" key="2">
    <source>
        <dbReference type="ARBA" id="ARBA00022723"/>
    </source>
</evidence>
<feature type="domain" description="Radical SAM core" evidence="5">
    <location>
        <begin position="80"/>
        <end position="292"/>
    </location>
</feature>
<dbReference type="EMBL" id="BOSM01000002">
    <property type="protein sequence ID" value="GIP57520.1"/>
    <property type="molecule type" value="Genomic_DNA"/>
</dbReference>
<dbReference type="SUPFAM" id="SSF102114">
    <property type="entry name" value="Radical SAM enzymes"/>
    <property type="match status" value="1"/>
</dbReference>
<dbReference type="InterPro" id="IPR050377">
    <property type="entry name" value="Radical_SAM_PqqE_MftC-like"/>
</dbReference>
<dbReference type="Pfam" id="PF13186">
    <property type="entry name" value="SPASM"/>
    <property type="match status" value="1"/>
</dbReference>
<sequence length="416" mass="47179">MKIADSSRTIIYGDRVILMNRNTGSWLKISKECFNILNEAIENKLTRTELLESFQDTEDREYFKRILVQLDALDFLKSTSDSRTLREISFSLTRRCNLQCTHCIVDAPNESTSEYLNTAEVIHILDKMIASNPNNITLTGGEPLLRKDFFEILAYLRMKFDGNITLMTNATLINKRNAGVLSKSIDTFCISIDGVDESSVSIVRGSGVYDKTVASIKLLRTLGHEKISLSMVLTENNHRLVGAFYELNKQLGTKPMLRALSLTGRAGQYRDLLTSFKEDRPSQLADDRDGVKENTISDSTGCSCTAGIDQITINYNGDVFPCDLFMDPQFKIGNINEIEDLNQFIRSQQDNGAAHSCVSPYEPDSHPLCKECPVNLFCWRCPHDLYRLESHSEAFKSRCQSIKPYLMKKIWEQEVI</sequence>
<reference evidence="6 7" key="1">
    <citation type="submission" date="2021-03" db="EMBL/GenBank/DDBJ databases">
        <title>Antimicrobial resistance genes in bacteria isolated from Japanese honey, and their potential for conferring macrolide and lincosamide resistance in the American foulbrood pathogen Paenibacillus larvae.</title>
        <authorList>
            <person name="Okamoto M."/>
            <person name="Kumagai M."/>
            <person name="Kanamori H."/>
            <person name="Takamatsu D."/>
        </authorList>
    </citation>
    <scope>NUCLEOTIDE SEQUENCE [LARGE SCALE GENOMIC DNA]</scope>
    <source>
        <strain evidence="6 7">J15TS10</strain>
    </source>
</reference>
<dbReference type="PANTHER" id="PTHR11228">
    <property type="entry name" value="RADICAL SAM DOMAIN PROTEIN"/>
    <property type="match status" value="1"/>
</dbReference>